<dbReference type="SUPFAM" id="SSF54523">
    <property type="entry name" value="Pili subunits"/>
    <property type="match status" value="1"/>
</dbReference>
<feature type="domain" description="Trimeric autotransporter adhesin YadA-like stalk" evidence="13">
    <location>
        <begin position="1188"/>
        <end position="1225"/>
    </location>
</feature>
<feature type="region of interest" description="Disordered" evidence="11">
    <location>
        <begin position="2407"/>
        <end position="2426"/>
    </location>
</feature>
<keyword evidence="9" id="KW-0472">Membrane</keyword>
<evidence type="ECO:0000259" key="12">
    <source>
        <dbReference type="Pfam" id="PF03895"/>
    </source>
</evidence>
<dbReference type="InterPro" id="IPR005594">
    <property type="entry name" value="YadA_C"/>
</dbReference>
<dbReference type="OrthoDB" id="7920154at2"/>
<dbReference type="STRING" id="634504.Bgr_01610"/>
<feature type="domain" description="Trimeric autotransporter adhesin YadA-like stalk" evidence="13">
    <location>
        <begin position="2234"/>
        <end position="2269"/>
    </location>
</feature>
<dbReference type="SUPFAM" id="SSF101967">
    <property type="entry name" value="Adhesin YadA, collagen-binding domain"/>
    <property type="match status" value="3"/>
</dbReference>
<dbReference type="GO" id="GO:0009986">
    <property type="term" value="C:cell surface"/>
    <property type="evidence" value="ECO:0007669"/>
    <property type="project" value="UniProtKB-SubCell"/>
</dbReference>
<dbReference type="Gene3D" id="6.10.250.2030">
    <property type="match status" value="8"/>
</dbReference>
<feature type="domain" description="Trimeric autotransporter adhesin YadA-like stalk" evidence="13">
    <location>
        <begin position="2433"/>
        <end position="2466"/>
    </location>
</feature>
<feature type="domain" description="Trimeric autotransporter adhesin YadA-like stalk" evidence="13">
    <location>
        <begin position="664"/>
        <end position="704"/>
    </location>
</feature>
<feature type="domain" description="Trimeric autotransporter adhesin YadA-like stalk" evidence="13">
    <location>
        <begin position="2693"/>
        <end position="2729"/>
    </location>
</feature>
<protein>
    <submittedName>
        <fullName evidence="14">Surface protein/Bartonella adhesin</fullName>
    </submittedName>
</protein>
<proteinExistence type="inferred from homology"/>
<evidence type="ECO:0000256" key="3">
    <source>
        <dbReference type="ARBA" id="ARBA00005848"/>
    </source>
</evidence>
<dbReference type="Gene3D" id="6.10.250.2040">
    <property type="match status" value="2"/>
</dbReference>
<dbReference type="EMBL" id="CP001562">
    <property type="protein sequence ID" value="ACS50531.1"/>
    <property type="molecule type" value="Genomic_DNA"/>
</dbReference>
<name>C6ABG4_BARGA</name>
<evidence type="ECO:0000256" key="4">
    <source>
        <dbReference type="ARBA" id="ARBA00022448"/>
    </source>
</evidence>
<feature type="domain" description="Trimeric autotransporter adhesin YadA-like stalk" evidence="13">
    <location>
        <begin position="2935"/>
        <end position="2968"/>
    </location>
</feature>
<evidence type="ECO:0000256" key="6">
    <source>
        <dbReference type="ARBA" id="ARBA00022692"/>
    </source>
</evidence>
<dbReference type="Gene3D" id="3.30.1300.30">
    <property type="entry name" value="GSPII I/J protein-like"/>
    <property type="match status" value="1"/>
</dbReference>
<gene>
    <name evidence="14" type="primary">badA5</name>
    <name evidence="14" type="ordered locus">Bgr_01610</name>
</gene>
<evidence type="ECO:0000256" key="5">
    <source>
        <dbReference type="ARBA" id="ARBA00022452"/>
    </source>
</evidence>
<reference evidence="14 15" key="1">
    <citation type="journal article" date="2009" name="PLoS Genet.">
        <title>Run-off replication of host-adaptability genes is associated with gene transfer agents in the genome of mouse-infecting Bartonella grahamii.</title>
        <authorList>
            <person name="Berglund E.C."/>
            <person name="Frank A.C."/>
            <person name="Calteau A."/>
            <person name="Vinnere Pettersson O."/>
            <person name="Granberg F."/>
            <person name="Eriksson A.-S."/>
            <person name="Naeslund K."/>
            <person name="Holmberg M."/>
            <person name="Lindroos H."/>
            <person name="Andersson S.G."/>
        </authorList>
    </citation>
    <scope>NUCLEOTIDE SEQUENCE [LARGE SCALE GENOMIC DNA]</scope>
    <source>
        <strain evidence="15">as4aup</strain>
    </source>
</reference>
<dbReference type="KEGG" id="bgr:Bgr_01610"/>
<feature type="domain" description="Trimeric autotransporter adhesin YadA-like stalk" evidence="13">
    <location>
        <begin position="1980"/>
        <end position="2016"/>
    </location>
</feature>
<dbReference type="Pfam" id="PF03895">
    <property type="entry name" value="YadA_anchor"/>
    <property type="match status" value="1"/>
</dbReference>
<dbReference type="GO" id="GO:0015031">
    <property type="term" value="P:protein transport"/>
    <property type="evidence" value="ECO:0007669"/>
    <property type="project" value="UniProtKB-KW"/>
</dbReference>
<dbReference type="Pfam" id="PF05662">
    <property type="entry name" value="YadA_stalk"/>
    <property type="match status" value="20"/>
</dbReference>
<dbReference type="Proteomes" id="UP000001489">
    <property type="component" value="Chromosome"/>
</dbReference>
<evidence type="ECO:0000256" key="9">
    <source>
        <dbReference type="ARBA" id="ARBA00023136"/>
    </source>
</evidence>
<feature type="domain" description="Trimeric autotransporter adhesin YadA-like stalk" evidence="13">
    <location>
        <begin position="2562"/>
        <end position="2600"/>
    </location>
</feature>
<feature type="domain" description="Trimeric autotransporter adhesin YadA-like stalk" evidence="13">
    <location>
        <begin position="1768"/>
        <end position="1803"/>
    </location>
</feature>
<feature type="domain" description="Trimeric autotransporter adhesin YadA-like C-terminal membrane anchor" evidence="12">
    <location>
        <begin position="3099"/>
        <end position="3154"/>
    </location>
</feature>
<evidence type="ECO:0000256" key="10">
    <source>
        <dbReference type="ARBA" id="ARBA00023237"/>
    </source>
</evidence>
<keyword evidence="5" id="KW-1134">Transmembrane beta strand</keyword>
<feature type="compositionally biased region" description="Polar residues" evidence="11">
    <location>
        <begin position="2407"/>
        <end position="2420"/>
    </location>
</feature>
<evidence type="ECO:0000256" key="8">
    <source>
        <dbReference type="ARBA" id="ARBA00022927"/>
    </source>
</evidence>
<dbReference type="eggNOG" id="COG5295">
    <property type="taxonomic scope" value="Bacteria"/>
</dbReference>
<dbReference type="Gene3D" id="4.10.80.270">
    <property type="match status" value="3"/>
</dbReference>
<dbReference type="InterPro" id="IPR045584">
    <property type="entry name" value="Pilin-like"/>
</dbReference>
<feature type="domain" description="Trimeric autotransporter adhesin YadA-like stalk" evidence="13">
    <location>
        <begin position="1647"/>
        <end position="1684"/>
    </location>
</feature>
<evidence type="ECO:0000313" key="14">
    <source>
        <dbReference type="EMBL" id="ACS50531.1"/>
    </source>
</evidence>
<accession>C6ABG4</accession>
<feature type="domain" description="Trimeric autotransporter adhesin YadA-like stalk" evidence="13">
    <location>
        <begin position="552"/>
        <end position="583"/>
    </location>
</feature>
<keyword evidence="6" id="KW-0812">Transmembrane</keyword>
<feature type="domain" description="Trimeric autotransporter adhesin YadA-like stalk" evidence="13">
    <location>
        <begin position="353"/>
        <end position="394"/>
    </location>
</feature>
<evidence type="ECO:0000259" key="13">
    <source>
        <dbReference type="Pfam" id="PF05662"/>
    </source>
</evidence>
<dbReference type="Gene3D" id="1.20.5.170">
    <property type="match status" value="13"/>
</dbReference>
<evidence type="ECO:0000256" key="7">
    <source>
        <dbReference type="ARBA" id="ARBA00022729"/>
    </source>
</evidence>
<sequence>MCLFYVLEVFLSFFIGEFVMKKIYAPKAASELKRSRFSFVKVLSLATAATFLSNASPVFSANSDFRNTFLEGVESAGVSYPENIISVAGLNASSKDNYLTALNVALTPKVNAADDYANFLTKTLSGVNDYRPVVNVLTADSRGAWEGVSNISKAKNMGDQKTPQFTRVIYTNSVNIEADDVYEKEKTFNVSAPEVAQPVNKLPVVFQSRAGLTRSAAIGSVTLGKGAFVTGEASIAIGAKIDTEELGPGGGQVFYPARVFGSMGVAIGTNSQIGTSGSESSYAVAIGFRAKVGAKAKGSIALGSDSVAINEGGIAGYDPITGKVTTKRDGAWVSTQGFGALSIGDVKQGNTRQIVAVAAGTNDSDAVNVAQLKALQNSINPSWRLSVNGKNTTNVNSTSPLDLVTGSTNLNLTKGDKDNKVQFDLAQDVALTSLKAGTNTLDATGLVITDGPKITTGGIDAGSKKITGIQNGALTAESTEAVNGSQLLATNTEIKEVRDSILVKQATEMTLARSLRDGGAGLITIGKGTGGTEISILNKDSGARKLSGLLNGVVGEDSTEAITGAQLHSLGSSVASYFGGGAKYESGTWTAPTFIVKSVKEDGETENKEYSDVASAFAGVGSSITNVKKEITNQITNAKNDSLYWSEEENAFAAQHGEEKSSSKITSLANGDITSTSSDAVAGNQLHSLGSSVAKSLGGNASYADGKWTSPTFKVKTIKEDGVPEDKDYPDVASAFAGVGSSITNVQNKLTEQVNNVVKKVESESFVQQDKTTHRLTIGAAVEGSEINISNKDQGDRILSGVGEATKNNEAVNKGQLDESLKNLSDNLQSDDSAVIHYDKTGDENGSINYTSVTLGGKDKTAVGLHNVADGNISKDSRDAITGGQLNTISQEVAKFLGGNATFEKGIFKGPIYNLSSITTDGMSTPIAFTNVGAAFAGLDTNIKNVNARIKEVSQGVAQDSLNWSKTDNAFVAQHGEGEAKANSKITSLANGAISETSMDAVNGSQLHTLGTGVATSLGGGAVYKDGKWTAPTFKVKQIGSDGHITDETYQNVADAFSSVGNSFQSVHDEINTMRSDSLVKWDEKTKVIKIGGEKDGTTITIADKDSKARILSGVKDAEKSDEAVNKAQLDENVTKLSSEIKDVRSVAVFYDEEEDTEEVSTLTRSARKVNKNSVTFGDPKTGTVGLHNVGNGNIAKDSHDAINGSQLFETNDKVATYFGGGAGYNEKGEWQNPDFQIQTFNNDGTKGDKKSSNNVAGAFNDINDSMSTINARIKEVSQGVAQDSLNWSKTDNAFVAQHGEGEAKANSKITSLANGDITASSSDAVTGGQIYDLQKQFAGYLGGGAGYNEEGKWQAPTFKVTTVKEDGNSEETKYDSVAEAFAGVGSSFANIHNEINKEISKVLGDSLVKQDEKTKVINIGKEVEGASISIADKESKDRILSGVKDAEHANEAVNKGQLDKNVDKLTNEIEEVRSVAVFYDVEEDTEEVSTLTRSAPKVNKNSVTFGDQRKGQVGLHNVAAGKIAKDSHDAVNGDQLHSLGNTVATYFGGGSTFADGAFTAPTYKISNVAEDGKATEKSYNDVGSAFAGLDASVKNVNTHLTNEVKKFDDKLTNITQEVQGDALLWNESAKAFVALHGEKESKTNSKITSLADGSIVSGSSDAVTGGQLHSITDDLSKLLGGAVSFDGKNFKGLKYDLSTVSKEGVVTDKPYEGVETAFKGLDDNIKNVNARIKEVSEGVAQDSLSWSNESNAFIAQHGEEGKKTNSKITSLAAGAITKDSTDAVNGSQLFATNTEIANVRDSILVKQVAEKKFGRSLSDGGSGPITVGMETGGSEISILNKSNEGRKLSGLLGGAINETSDEAVTGSQLHTLGSSVASYFGGGAAFKDGSFTAPTYNISNVSDDGKVTTNSHNDVGSAFSDLDTSVKNVNTHLTNEVKNFTEKLTNITQEVQGDALLWNESAKAFVAKHGEKESKTNSKITSLADGSIASGSSDAVTGGQLHSITDDLSKLLGGSVSFDGKNFTGPTYDLSTVSKEGVVTDKSHTDVGSAFKGLDDNIKNVNARIKEVSEGVAQDSLLWSGDAFVAQHEKDGKKENSKIKFLAAGDITKESTEAIMGGQLYAITDDLSNLLGGAVSFDGKNFKGLQYNLSNIDKDGKVTDKSHTNVGSAFAGLDDNIKTVNARIKEVSEGVAHDSLLWSDTAHAFVAQHEKKEEKDGKVVVTQENSKITFLSAGNITKDSTDAINGSQIYSMSEMVGSYFGGGAGYNKEGKWIAPTFKVKQIGSDGHITDETYQNVADAFSRVGNSFESVHNEINTMRSGSLVKQDEKTKVIKIGGEKDGTTITVADKDSKDRILSGVKDAEKGNEAVNKAQLDKNVDALTNEINDVRSVAVFYDEEEDTEEVSTLTRSAPKAKQNNVTFGDPSKGQVGLHNVGIGKIAKDSHDAINGSQLFETNDKVAIYLGGGSAFKEGSLTAPIYKISNITDNGTVTTSSYNDVGSAFAGLDASVKNVNTHLTNEVKNFTDKLTNITQAVQGDALLWNESAKAFVAKHGEKESKTNSKITSLADGSIVVGSSDAITGGQIYDLRKQFAGYFGGGAGYNEKGEWQAPNYTLSSIDKDGKVTDKSHTNVGSAFEGLDDNIKTVNARIKEVSEGVAQDSLLWNGKAHAFVAQHEKREEQADGTVVVTQENSKITSLADGSIASGSSDAVNGGQIYDLNQSLAKYFGGDAKYDGDGWVLPGFKLMTFQEDGSFEEEDYDSIAAAFAGINKVFKNLHNEISENIEQNALLWSDDAGAFVAQHEKEGKKDNSKITFLAEGKISEDSTDAINGGQIYTLQQSFASYFGGGAGYDKEGNWQGPKFYVQVFNEDGTKGDKEERNNVSEAFDVVNDSMSTINDRIKEVEKDVASNGLNWNEEKGSYDASHADDQGVKSPSKIINVEDGKVDKDSKEAVNGGQLWETQQMITDQVKDIETKVTEGSVQYDKDETGKKTNKVTLVGGDDSSPVLIDNVADGKIEKDSKEAVNGGQLHDYTEQQMKTVLEDANKYTDEKVNTIVNNGVNEAKSYTDMKFETLSYAVEDVRKEARQAAAIGLAVSNLRYYDIPGSLSVSFGSGLWRSQSAFAIGAGYTSEDGNIRSNVSITSAGGHWGIGAGITLRLR</sequence>
<feature type="domain" description="Trimeric autotransporter adhesin YadA-like stalk" evidence="13">
    <location>
        <begin position="866"/>
        <end position="895"/>
    </location>
</feature>
<comment type="similarity">
    <text evidence="3">Belongs to the autotransporter-2 (AT-2) (TC 1.B.40) family.</text>
</comment>
<keyword evidence="7" id="KW-0732">Signal</keyword>
<dbReference type="InterPro" id="IPR008635">
    <property type="entry name" value="Coiled_stalk_dom"/>
</dbReference>
<organism evidence="14 15">
    <name type="scientific">Bartonella grahamii (strain as4aup)</name>
    <dbReference type="NCBI Taxonomy" id="634504"/>
    <lineage>
        <taxon>Bacteria</taxon>
        <taxon>Pseudomonadati</taxon>
        <taxon>Pseudomonadota</taxon>
        <taxon>Alphaproteobacteria</taxon>
        <taxon>Hyphomicrobiales</taxon>
        <taxon>Bartonellaceae</taxon>
        <taxon>Bartonella</taxon>
    </lineage>
</organism>
<feature type="domain" description="Trimeric autotransporter adhesin YadA-like stalk" evidence="13">
    <location>
        <begin position="3007"/>
        <end position="3035"/>
    </location>
</feature>
<feature type="domain" description="Trimeric autotransporter adhesin YadA-like stalk" evidence="13">
    <location>
        <begin position="1309"/>
        <end position="1347"/>
    </location>
</feature>
<keyword evidence="8" id="KW-0653">Protein transport</keyword>
<feature type="domain" description="Trimeric autotransporter adhesin YadA-like stalk" evidence="13">
    <location>
        <begin position="985"/>
        <end position="1020"/>
    </location>
</feature>
<comment type="subcellular location">
    <subcellularLocation>
        <location evidence="2">Cell outer membrane</location>
    </subcellularLocation>
    <subcellularLocation>
        <location evidence="1">Cell surface</location>
    </subcellularLocation>
</comment>
<dbReference type="Gene3D" id="2.20.70.140">
    <property type="match status" value="1"/>
</dbReference>
<dbReference type="GO" id="GO:0009279">
    <property type="term" value="C:cell outer membrane"/>
    <property type="evidence" value="ECO:0007669"/>
    <property type="project" value="UniProtKB-SubCell"/>
</dbReference>
<keyword evidence="15" id="KW-1185">Reference proteome</keyword>
<feature type="domain" description="Trimeric autotransporter adhesin YadA-like stalk" evidence="13">
    <location>
        <begin position="1517"/>
        <end position="1555"/>
    </location>
</feature>
<keyword evidence="10" id="KW-0998">Cell outer membrane</keyword>
<feature type="domain" description="Trimeric autotransporter adhesin YadA-like stalk" evidence="13">
    <location>
        <begin position="465"/>
        <end position="497"/>
    </location>
</feature>
<dbReference type="InterPro" id="IPR011049">
    <property type="entry name" value="Serralysin-like_metalloprot_C"/>
</dbReference>
<feature type="domain" description="Trimeric autotransporter adhesin YadA-like stalk" evidence="13">
    <location>
        <begin position="2811"/>
        <end position="2849"/>
    </location>
</feature>
<feature type="domain" description="Trimeric autotransporter adhesin YadA-like stalk" evidence="13">
    <location>
        <begin position="1864"/>
        <end position="1886"/>
    </location>
</feature>
<evidence type="ECO:0000256" key="1">
    <source>
        <dbReference type="ARBA" id="ARBA00004241"/>
    </source>
</evidence>
<evidence type="ECO:0000256" key="2">
    <source>
        <dbReference type="ARBA" id="ARBA00004442"/>
    </source>
</evidence>
<dbReference type="Gene3D" id="6.20.50.100">
    <property type="match status" value="1"/>
</dbReference>
<keyword evidence="4" id="KW-0813">Transport</keyword>
<evidence type="ECO:0000256" key="11">
    <source>
        <dbReference type="SAM" id="MobiDB-lite"/>
    </source>
</evidence>
<dbReference type="HOGENOM" id="CLU_226049_0_0_5"/>
<dbReference type="Gene3D" id="2.150.10.10">
    <property type="entry name" value="Serralysin-like metalloprotease, C-terminal"/>
    <property type="match status" value="2"/>
</dbReference>
<evidence type="ECO:0000313" key="15">
    <source>
        <dbReference type="Proteomes" id="UP000001489"/>
    </source>
</evidence>